<evidence type="ECO:0000313" key="2">
    <source>
        <dbReference type="EMBL" id="TVT40293.1"/>
    </source>
</evidence>
<dbReference type="EMBL" id="VMRJ01000003">
    <property type="protein sequence ID" value="TVT40293.1"/>
    <property type="molecule type" value="Genomic_DNA"/>
</dbReference>
<dbReference type="RefSeq" id="WP_144848062.1">
    <property type="nucleotide sequence ID" value="NZ_VMRJ01000003.1"/>
</dbReference>
<sequence length="136" mass="15493">MQQFFNSLYTSGIGLFYDRKSPMYGLYKAEIFNTAGFYTLLTALALVVVFYYIFNHAIPALTHQGLYKPTHWLLVLLLVAGLGALLAYRVSIGAGAVRDPYMRYFIITNTLVAPLWFILFSVILKWGSNHARRTPF</sequence>
<evidence type="ECO:0000256" key="1">
    <source>
        <dbReference type="SAM" id="Phobius"/>
    </source>
</evidence>
<dbReference type="OrthoDB" id="852688at2"/>
<keyword evidence="1" id="KW-1133">Transmembrane helix</keyword>
<name>A0A558BV00_9BACT</name>
<reference evidence="2 3" key="1">
    <citation type="submission" date="2019-07" db="EMBL/GenBank/DDBJ databases">
        <title>Hymenobacter sp. straun FUR1 Genome sequencing and assembly.</title>
        <authorList>
            <person name="Chhetri G."/>
        </authorList>
    </citation>
    <scope>NUCLEOTIDE SEQUENCE [LARGE SCALE GENOMIC DNA]</scope>
    <source>
        <strain evidence="2 3">Fur1</strain>
    </source>
</reference>
<comment type="caution">
    <text evidence="2">The sequence shown here is derived from an EMBL/GenBank/DDBJ whole genome shotgun (WGS) entry which is preliminary data.</text>
</comment>
<keyword evidence="3" id="KW-1185">Reference proteome</keyword>
<feature type="transmembrane region" description="Helical" evidence="1">
    <location>
        <begin position="104"/>
        <end position="124"/>
    </location>
</feature>
<keyword evidence="1" id="KW-0472">Membrane</keyword>
<dbReference type="AlphaFoldDB" id="A0A558BV00"/>
<gene>
    <name evidence="2" type="ORF">FNT36_12480</name>
</gene>
<feature type="transmembrane region" description="Helical" evidence="1">
    <location>
        <begin position="73"/>
        <end position="92"/>
    </location>
</feature>
<accession>A0A558BV00</accession>
<proteinExistence type="predicted"/>
<keyword evidence="1" id="KW-0812">Transmembrane</keyword>
<feature type="transmembrane region" description="Helical" evidence="1">
    <location>
        <begin position="31"/>
        <end position="53"/>
    </location>
</feature>
<evidence type="ECO:0000313" key="3">
    <source>
        <dbReference type="Proteomes" id="UP000317624"/>
    </source>
</evidence>
<dbReference type="Proteomes" id="UP000317624">
    <property type="component" value="Unassembled WGS sequence"/>
</dbReference>
<organism evidence="2 3">
    <name type="scientific">Hymenobacter setariae</name>
    <dbReference type="NCBI Taxonomy" id="2594794"/>
    <lineage>
        <taxon>Bacteria</taxon>
        <taxon>Pseudomonadati</taxon>
        <taxon>Bacteroidota</taxon>
        <taxon>Cytophagia</taxon>
        <taxon>Cytophagales</taxon>
        <taxon>Hymenobacteraceae</taxon>
        <taxon>Hymenobacter</taxon>
    </lineage>
</organism>
<protein>
    <submittedName>
        <fullName evidence="2">Uncharacterized protein</fullName>
    </submittedName>
</protein>